<organism evidence="22 23">
    <name type="scientific">Changping Tick Virus 2</name>
    <dbReference type="NCBI Taxonomy" id="1608044"/>
    <lineage>
        <taxon>Viruses</taxon>
        <taxon>Riboviria</taxon>
        <taxon>Orthornavirae</taxon>
        <taxon>Negarnaviricota</taxon>
        <taxon>Haploviricotina</taxon>
        <taxon>Monjiviricetes</taxon>
        <taxon>Jingchuvirales</taxon>
        <taxon>Chuviridae</taxon>
        <taxon>Mivirus</taxon>
        <taxon>Mivirus changpingense</taxon>
    </lineage>
</organism>
<reference evidence="22 23" key="1">
    <citation type="journal article" date="2015" name="Elife">
        <title>Unprecedented genomic diversity of RNA viruses in arthropods reveals the ancestry of negative-sense RNA viruses.</title>
        <authorList>
            <person name="Li C.X."/>
            <person name="Shi M."/>
            <person name="Tian J.H."/>
            <person name="Lin X.D."/>
            <person name="Kang Y.J."/>
            <person name="Chen L.J."/>
            <person name="Qin X.C."/>
            <person name="Xu J."/>
            <person name="Holmes E.C."/>
            <person name="Zhang Y.Z."/>
        </authorList>
    </citation>
    <scope>NUCLEOTIDE SEQUENCE [LARGE SCALE GENOMIC DNA]</scope>
    <source>
        <strain evidence="22 23">CP1-4</strain>
    </source>
</reference>
<dbReference type="GO" id="GO:0004482">
    <property type="term" value="F:mRNA 5'-cap (guanine-N7-)-methyltransferase activity"/>
    <property type="evidence" value="ECO:0007669"/>
    <property type="project" value="InterPro"/>
</dbReference>
<evidence type="ECO:0000256" key="20">
    <source>
        <dbReference type="ARBA" id="ARBA00048548"/>
    </source>
</evidence>
<dbReference type="KEGG" id="vg:26131630"/>
<keyword evidence="11" id="KW-0693">Viral RNA replication</keyword>
<dbReference type="GO" id="GO:0005524">
    <property type="term" value="F:ATP binding"/>
    <property type="evidence" value="ECO:0007669"/>
    <property type="project" value="UniProtKB-KW"/>
</dbReference>
<evidence type="ECO:0000313" key="23">
    <source>
        <dbReference type="Proteomes" id="UP000214367"/>
    </source>
</evidence>
<evidence type="ECO:0000256" key="6">
    <source>
        <dbReference type="ARBA" id="ARBA00022691"/>
    </source>
</evidence>
<evidence type="ECO:0000256" key="16">
    <source>
        <dbReference type="ARBA" id="ARBA00030436"/>
    </source>
</evidence>
<comment type="catalytic activity">
    <reaction evidence="19">
        <text>a 5'-end (5'-triphosphoguanosine)-adenylyl-adenylyl-cytidylyl-adenosine in mRNA + 2 S-adenosyl-L-methionine = a 5'-end (N(7)-methyl 5'-triphosphoguanosine)-(2'-O-methyladenylyl)-adenylyl-cytidylyl-adenosine in mRNA + 2 S-adenosyl-L-homocysteine + H(+)</text>
        <dbReference type="Rhea" id="RHEA:65376"/>
        <dbReference type="Rhea" id="RHEA-COMP:16797"/>
        <dbReference type="Rhea" id="RHEA-COMP:16798"/>
        <dbReference type="ChEBI" id="CHEBI:15378"/>
        <dbReference type="ChEBI" id="CHEBI:57856"/>
        <dbReference type="ChEBI" id="CHEBI:59789"/>
        <dbReference type="ChEBI" id="CHEBI:156483"/>
        <dbReference type="ChEBI" id="CHEBI:156484"/>
        <dbReference type="EC" id="2.1.1.375"/>
    </reaction>
</comment>
<evidence type="ECO:0000256" key="4">
    <source>
        <dbReference type="ARBA" id="ARBA00022664"/>
    </source>
</evidence>
<evidence type="ECO:0000256" key="10">
    <source>
        <dbReference type="ARBA" id="ARBA00022844"/>
    </source>
</evidence>
<evidence type="ECO:0000256" key="8">
    <source>
        <dbReference type="ARBA" id="ARBA00022741"/>
    </source>
</evidence>
<dbReference type="Pfam" id="PF00946">
    <property type="entry name" value="Mononeg_RNA_pol"/>
    <property type="match status" value="1"/>
</dbReference>
<evidence type="ECO:0000256" key="1">
    <source>
        <dbReference type="ARBA" id="ARBA00004328"/>
    </source>
</evidence>
<evidence type="ECO:0000256" key="14">
    <source>
        <dbReference type="ARBA" id="ARBA00024494"/>
    </source>
</evidence>
<dbReference type="Proteomes" id="UP000214367">
    <property type="component" value="Segment"/>
</dbReference>
<accession>A0A0B5KEM5</accession>
<evidence type="ECO:0000256" key="11">
    <source>
        <dbReference type="ARBA" id="ARBA00022953"/>
    </source>
</evidence>
<keyword evidence="23" id="KW-1185">Reference proteome</keyword>
<keyword evidence="9" id="KW-0067">ATP-binding</keyword>
<evidence type="ECO:0000256" key="7">
    <source>
        <dbReference type="ARBA" id="ARBA00022695"/>
    </source>
</evidence>
<keyword evidence="3" id="KW-0696">RNA-directed RNA polymerase</keyword>
<evidence type="ECO:0000313" key="22">
    <source>
        <dbReference type="EMBL" id="AJG39044.1"/>
    </source>
</evidence>
<sequence>MGSQTRVPFSPSSLVFERKFDVALRKSHGDSFKRRLSSEKLSPDDHQLMTAAEMKSRIFGPPDSWETNVNLYPQVLGALADVQLPRGSGRLTRILRLVETNLEIQLGWVCSGLEPSLRPDLKAAVAGTRRRAARCTWLHRLMAAKEELDKLLSAVPAADGGRRRGETPEEAHRRLGKECFWRSKLLGLSVVWSRHSCVMFHDSTAYYLPRSYLLLCHNKVCDMISVLFYACACPDALYGLDLVSLTCRFIDIWSALARRLDQRFFHVSKVLEGLCIGETLIDVEGEGNRGFLDNICDGLYAACGFQYKGSELQTLIQGAPIPVKHELACLSKTMGHPFCDVEKGAATLQQKVNDSTVIDTEAVVQCVRYAKMDFIRKFLAKEKRWPLVELTSEASRGLKFAQMLNADPKNPDHQRKYGQILLTDMDQVTVLPNIKFDWLENFIPYVKDRTVTLDRSAVVRRYIEGSKDLRDNWKDTRLLLFYLMQPVHMTDHMWYLQAYNRGDWEQVANYLVIRIVPKEKEHKIESRGFGCKTPMDRARGIIQEENAARFLDKYSDEHVMTLGEITLAKKLLGFRQLGKAYQGYTCLTMSVDSSSWNNRFRSQAVAPVAEAVLDASYGVKIFKKTHTAYERSFIYMPDADQVYSWDGQLGGIEGLNQDTWVYVYLQQMKVCMEGLPYPYYLLCKGDDLRVAIMVPPEVREKKSLDVIKQEVLAHVSERGKLFGHVIKVEDSYVSECYFAYSKDAYVAGVEQPQTFRKIQKCYGANNAFLTTVDDYIASSFSNAHSASKNAPSPIQCFITALFWSYDALTLHAKYGELCDEELVALLCAPNLVGGFPIIFLHNFFVRAESDLLSPFIDLLQYTKKHYPRIFDLLCGFITQKVMRPEKVLSGLLIDPYSLPLAKPTQAGTVLRQAVTELVERTTKNEDLKELFRAVKGGFERAFLDVLLTSNVYNVKLMGVLFSCTPEGIIRALIRKFETGRSIYNALILHAGRGITFRILKKCANADKAAHEYRIALLKQKIRGSQHIVDLAELGEACPYAIAKRTRDTLWGKPVEGITHPPLQHMISVGTVASFRATDEAAYNHFEIMFDLSDRPPRQGPLFTIGRHDPFTGDSTGRGLHHPDATIISHNMLSSKVRDLVDTLQWSHMTGVVNGRLVASNLPLLVEHLLRAYTKTEISDLVPFQAEKVIGRTTQHHVRVNNYRVAIVPNTLLNVYTRAKGTSHTHRNFFNSTDHYLVNFLHVFCHTVSLWALKWWCGEDATPPDRIWAVTRSYCECLKPIEEVPVVLQETNLPSISVMEACRVADVAIREILQEVQEFNPLQYYVAEDAEEGITLEEAQIALAQAHSNAVVAARHTIKALYTSHATTSSGYKALEKYGGLNSSAETEALDLRYVPPEILLRDIAVMVYSEILQRYNFSTIADLGVALGLTPALELPWTTLLQDLDFAGVWYSAQQQLHRLVPTTYDIVYDNPITAAPAFGHACYSLCRGTLKDYKVAYLSYNPSPLVEKDIARRLHAIRLDVFQQVYSQLIRELEDENTPASRVEEIGLSLAIGVMADEEFRFPFTEDGAQATRAVSPLFVPPDDVEEVLASQHQPDETGEVVWSPPPLAVGVCRVLGQDLDLIQFWLEQLVAQDLEVSAWERFADNVGVVTVEIFRTTRVTCINRVRSERLPLYHVAGTMNSLQPQSLKSFHRHQLPSIEITPLEAEAASVYPPVGYDWGIKPDPEFKGTLFNKRWLTRPFGAGNISMSKGLSLLEGLGILPLEKQLSIMCLGDGFGGYTALFSCLGRDSWILFNTRPNRQGAEQIPIHALELAEGHGNRLDFSENQLGYYDLCQSDTYERFESRTERVDLITLDAEMQPLLCAERVAMLHYVCTLFVRKGSRGSVLLLKVMSMEAQQWMGVLGWLAPLCQRVYLVKAPAAPLDGELFLAAQLNLPSPNRRYGVHPAWPPTPLVTKIHLFAQIKYNRWIEKDEGGLNEIGLKPSYSQLWIELARLLPLYGWSKLHEVCRLSVDLQCKFRQGMPENQWLRHILSFLEPACAQYCMELRQISPDKHSMDYMTVKHEAYTLERFAAVAGFREVIRVRLTNRDVLTAKDCNDGYDNFVRGYPGKLHLLKDLPEHKKGAITRAGYTIHPFRWWKLGLRWGVAATSISRLV</sequence>
<keyword evidence="13" id="KW-0511">Multifunctional enzyme</keyword>
<keyword evidence="4" id="KW-0507">mRNA processing</keyword>
<dbReference type="EMBL" id="KM817594">
    <property type="protein sequence ID" value="AJG39044.1"/>
    <property type="molecule type" value="Viral_cRNA"/>
</dbReference>
<keyword evidence="8" id="KW-0547">Nucleotide-binding</keyword>
<comment type="catalytic activity">
    <reaction evidence="20">
        <text>GTP + H2O = GDP + phosphate + H(+)</text>
        <dbReference type="Rhea" id="RHEA:19669"/>
        <dbReference type="ChEBI" id="CHEBI:15377"/>
        <dbReference type="ChEBI" id="CHEBI:15378"/>
        <dbReference type="ChEBI" id="CHEBI:37565"/>
        <dbReference type="ChEBI" id="CHEBI:43474"/>
        <dbReference type="ChEBI" id="CHEBI:58189"/>
    </reaction>
</comment>
<evidence type="ECO:0000256" key="12">
    <source>
        <dbReference type="ARBA" id="ARBA00023042"/>
    </source>
</evidence>
<dbReference type="EC" id="2.7.7.48" evidence="2"/>
<evidence type="ECO:0000256" key="15">
    <source>
        <dbReference type="ARBA" id="ARBA00024499"/>
    </source>
</evidence>
<evidence type="ECO:0000256" key="9">
    <source>
        <dbReference type="ARBA" id="ARBA00022840"/>
    </source>
</evidence>
<name>A0A0B5KEM5_9VIRU</name>
<keyword evidence="10" id="KW-0946">Virion</keyword>
<dbReference type="GO" id="GO:0044423">
    <property type="term" value="C:virion component"/>
    <property type="evidence" value="ECO:0007669"/>
    <property type="project" value="UniProtKB-KW"/>
</dbReference>
<evidence type="ECO:0000256" key="2">
    <source>
        <dbReference type="ARBA" id="ARBA00012494"/>
    </source>
</evidence>
<proteinExistence type="predicted"/>
<comment type="catalytic activity">
    <reaction evidence="15">
        <text>a 5'-end (5'-triphosphoguanosine)-(2'-O-methyladenylyl)-adenylyl-cytidylyl-adenosine in mRNA + S-adenosyl-L-methionine = a 5'-end (N(7)-methyl 5'-triphosphoguanosine)-(2'-O-methyladenylyl)-adenylyl-cytidylyl-adenosine in mRNA + S-adenosyl-L-homocysteine</text>
        <dbReference type="Rhea" id="RHEA:65440"/>
        <dbReference type="Rhea" id="RHEA-COMP:16798"/>
        <dbReference type="Rhea" id="RHEA-COMP:16801"/>
        <dbReference type="ChEBI" id="CHEBI:57856"/>
        <dbReference type="ChEBI" id="CHEBI:59789"/>
        <dbReference type="ChEBI" id="CHEBI:156482"/>
        <dbReference type="ChEBI" id="CHEBI:156483"/>
    </reaction>
</comment>
<keyword evidence="6" id="KW-0949">S-adenosyl-L-methionine</keyword>
<feature type="domain" description="RdRp catalytic" evidence="21">
    <location>
        <begin position="585"/>
        <end position="748"/>
    </location>
</feature>
<gene>
    <name evidence="22" type="primary">L</name>
</gene>
<evidence type="ECO:0000256" key="17">
    <source>
        <dbReference type="ARBA" id="ARBA00031012"/>
    </source>
</evidence>
<dbReference type="PROSITE" id="PS50526">
    <property type="entry name" value="RDRP_SSRNA_NEG_NONSEG"/>
    <property type="match status" value="1"/>
</dbReference>
<protein>
    <recommendedName>
        <fullName evidence="2">RNA-directed RNA polymerase</fullName>
        <ecNumber evidence="2">2.7.7.48</ecNumber>
    </recommendedName>
    <alternativeName>
        <fullName evidence="17">Replicase</fullName>
    </alternativeName>
    <alternativeName>
        <fullName evidence="16">Transcriptase</fullName>
    </alternativeName>
</protein>
<evidence type="ECO:0000256" key="18">
    <source>
        <dbReference type="ARBA" id="ARBA00047332"/>
    </source>
</evidence>
<comment type="catalytic activity">
    <reaction evidence="14">
        <text>a 5'-end triphospho-adenylyl-adenylyl-cytidylyl-adenosine in mRNA + GDP + H(+) = a 5'-end (5'-triphosphoguanosine)-adenylyl-adenylyl-cytidylyl-adenosine in mRNA + diphosphate</text>
        <dbReference type="Rhea" id="RHEA:65436"/>
        <dbReference type="Rhea" id="RHEA-COMP:16797"/>
        <dbReference type="Rhea" id="RHEA-COMP:16799"/>
        <dbReference type="ChEBI" id="CHEBI:15378"/>
        <dbReference type="ChEBI" id="CHEBI:33019"/>
        <dbReference type="ChEBI" id="CHEBI:58189"/>
        <dbReference type="ChEBI" id="CHEBI:156484"/>
        <dbReference type="ChEBI" id="CHEBI:156503"/>
        <dbReference type="EC" id="2.7.7.88"/>
    </reaction>
</comment>
<dbReference type="InterPro" id="IPR014023">
    <property type="entry name" value="Mononeg_RNA_pol_cat"/>
</dbReference>
<dbReference type="Pfam" id="PF14318">
    <property type="entry name" value="Mononeg_mRNAcap"/>
    <property type="match status" value="1"/>
</dbReference>
<dbReference type="InterPro" id="IPR026890">
    <property type="entry name" value="Mononeg_mRNAcap"/>
</dbReference>
<keyword evidence="12" id="KW-0506">mRNA capping</keyword>
<keyword evidence="7" id="KW-0548">Nucleotidyltransferase</keyword>
<evidence type="ECO:0000256" key="13">
    <source>
        <dbReference type="ARBA" id="ARBA00023268"/>
    </source>
</evidence>
<dbReference type="GO" id="GO:0003968">
    <property type="term" value="F:RNA-directed RNA polymerase activity"/>
    <property type="evidence" value="ECO:0007669"/>
    <property type="project" value="UniProtKB-KW"/>
</dbReference>
<dbReference type="RefSeq" id="YP_009177704.1">
    <property type="nucleotide sequence ID" value="NC_028260.1"/>
</dbReference>
<dbReference type="GeneID" id="26131630"/>
<keyword evidence="5" id="KW-0808">Transferase</keyword>
<comment type="subcellular location">
    <subcellularLocation>
        <location evidence="1">Virion</location>
    </subcellularLocation>
</comment>
<evidence type="ECO:0000259" key="21">
    <source>
        <dbReference type="PROSITE" id="PS50526"/>
    </source>
</evidence>
<evidence type="ECO:0000256" key="19">
    <source>
        <dbReference type="ARBA" id="ARBA00047370"/>
    </source>
</evidence>
<evidence type="ECO:0000256" key="3">
    <source>
        <dbReference type="ARBA" id="ARBA00022484"/>
    </source>
</evidence>
<evidence type="ECO:0000256" key="5">
    <source>
        <dbReference type="ARBA" id="ARBA00022679"/>
    </source>
</evidence>
<comment type="catalytic activity">
    <reaction evidence="18">
        <text>a 5'-end (5'-triphosphoguanosine)-adenylyl-adenylyl-cytidylyl-adenosine in mRNA + S-adenosyl-L-methionine = a 5'-end (5'-triphosphoguanosine)-(2'-O-methyladenylyl)-adenylyl-cytidylyl-adenosine in mRNA + S-adenosyl-L-homocysteine + H(+)</text>
        <dbReference type="Rhea" id="RHEA:65380"/>
        <dbReference type="Rhea" id="RHEA-COMP:16797"/>
        <dbReference type="Rhea" id="RHEA-COMP:16801"/>
        <dbReference type="ChEBI" id="CHEBI:15378"/>
        <dbReference type="ChEBI" id="CHEBI:57856"/>
        <dbReference type="ChEBI" id="CHEBI:59789"/>
        <dbReference type="ChEBI" id="CHEBI:156482"/>
        <dbReference type="ChEBI" id="CHEBI:156484"/>
    </reaction>
</comment>